<dbReference type="Proteomes" id="UP000028924">
    <property type="component" value="Unassembled WGS sequence"/>
</dbReference>
<evidence type="ECO:0000313" key="1">
    <source>
        <dbReference type="EMBL" id="JAT78567.1"/>
    </source>
</evidence>
<name>A0A087SKS1_AUXPR</name>
<dbReference type="KEGG" id="apro:F751_4818"/>
<dbReference type="OrthoDB" id="504633at2759"/>
<protein>
    <recommendedName>
        <fullName evidence="4">Outer envelope pore protein 24, chloroplastic</fullName>
    </recommendedName>
</protein>
<evidence type="ECO:0008006" key="4">
    <source>
        <dbReference type="Google" id="ProtNLM"/>
    </source>
</evidence>
<dbReference type="GeneID" id="23616209"/>
<dbReference type="EMBL" id="GDKF01000055">
    <property type="protein sequence ID" value="JAT78567.1"/>
    <property type="molecule type" value="Transcribed_RNA"/>
</dbReference>
<reference evidence="2 3" key="1">
    <citation type="journal article" date="2014" name="BMC Genomics">
        <title>Oil accumulation mechanisms of the oleaginous microalga Chlorella protothecoides revealed through its genome, transcriptomes, and proteomes.</title>
        <authorList>
            <person name="Gao C."/>
            <person name="Wang Y."/>
            <person name="Shen Y."/>
            <person name="Yan D."/>
            <person name="He X."/>
            <person name="Dai J."/>
            <person name="Wu Q."/>
        </authorList>
    </citation>
    <scope>NUCLEOTIDE SEQUENCE [LARGE SCALE GENOMIC DNA]</scope>
    <source>
        <strain evidence="2 3">0710</strain>
    </source>
</reference>
<accession>A0A087SKS1</accession>
<evidence type="ECO:0000313" key="2">
    <source>
        <dbReference type="EMBL" id="KFM26325.1"/>
    </source>
</evidence>
<sequence length="223" mass="23569">MSSTAVAAFSLKNFNNNGIPSTSDVGIAASLRKKVDDATFTFSFTDSSLKEPKLGKGVVLAVEKPLADGLKASLAHDFGASNSVASLTLNRLVNGSDVQVKAIYKRAGDVFIMEEQWKVDKNTRINGSYNFASEEAAASVTHTNGPWTASAAYNFARAAPLLSISRKAGADTVGATYAVNEDVGTVHWSRKPVRATLRAANVTGKPAWSSLSASIVATHEFDL</sequence>
<gene>
    <name evidence="2" type="ORF">F751_4818</name>
    <name evidence="1" type="ORF">g.7299</name>
</gene>
<dbReference type="EMBL" id="KL662127">
    <property type="protein sequence ID" value="KFM26325.1"/>
    <property type="molecule type" value="Genomic_DNA"/>
</dbReference>
<evidence type="ECO:0000313" key="3">
    <source>
        <dbReference type="Proteomes" id="UP000028924"/>
    </source>
</evidence>
<proteinExistence type="predicted"/>
<dbReference type="RefSeq" id="XP_011399221.1">
    <property type="nucleotide sequence ID" value="XM_011400919.1"/>
</dbReference>
<reference evidence="1" key="2">
    <citation type="submission" date="2015-08" db="EMBL/GenBank/DDBJ databases">
        <authorList>
            <person name="Babu N.S."/>
            <person name="Beckwith C.J."/>
            <person name="Beseler K.G."/>
            <person name="Brison A."/>
            <person name="Carone J.V."/>
            <person name="Caskin T.P."/>
            <person name="Diamond M."/>
            <person name="Durham M.E."/>
            <person name="Foxe J.M."/>
            <person name="Go M."/>
            <person name="Henderson B.A."/>
            <person name="Jones I.B."/>
            <person name="McGettigan J.A."/>
            <person name="Micheletti S.J."/>
            <person name="Nasrallah M.E."/>
            <person name="Ortiz D."/>
            <person name="Piller C.R."/>
            <person name="Privatt S.R."/>
            <person name="Schneider S.L."/>
            <person name="Sharp S."/>
            <person name="Smith T.C."/>
            <person name="Stanton J.D."/>
            <person name="Ullery H.E."/>
            <person name="Wilson R.J."/>
            <person name="Serrano M.G."/>
            <person name="Buck G."/>
            <person name="Lee V."/>
            <person name="Wang Y."/>
            <person name="Carvalho R."/>
            <person name="Voegtly L."/>
            <person name="Shi R."/>
            <person name="Duckworth R."/>
            <person name="Johnson A."/>
            <person name="Loviza R."/>
            <person name="Walstead R."/>
            <person name="Shah Z."/>
            <person name="Kiflezghi M."/>
            <person name="Wade K."/>
            <person name="Ball S.L."/>
            <person name="Bradley K.W."/>
            <person name="Asai D.J."/>
            <person name="Bowman C.A."/>
            <person name="Russell D.A."/>
            <person name="Pope W.H."/>
            <person name="Jacobs-Sera D."/>
            <person name="Hendrix R.W."/>
            <person name="Hatfull G.F."/>
        </authorList>
    </citation>
    <scope>NUCLEOTIDE SEQUENCE</scope>
</reference>
<organism evidence="2 3">
    <name type="scientific">Auxenochlorella protothecoides</name>
    <name type="common">Green microalga</name>
    <name type="synonym">Chlorella protothecoides</name>
    <dbReference type="NCBI Taxonomy" id="3075"/>
    <lineage>
        <taxon>Eukaryota</taxon>
        <taxon>Viridiplantae</taxon>
        <taxon>Chlorophyta</taxon>
        <taxon>core chlorophytes</taxon>
        <taxon>Trebouxiophyceae</taxon>
        <taxon>Chlorellales</taxon>
        <taxon>Chlorellaceae</taxon>
        <taxon>Auxenochlorella</taxon>
    </lineage>
</organism>
<dbReference type="AlphaFoldDB" id="A0A087SKS1"/>
<keyword evidence="3" id="KW-1185">Reference proteome</keyword>